<comment type="caution">
    <text evidence="2">The sequence shown here is derived from an EMBL/GenBank/DDBJ whole genome shotgun (WGS) entry which is preliminary data.</text>
</comment>
<organism evidence="2 3">
    <name type="scientific">Pseudobythopirellula maris</name>
    <dbReference type="NCBI Taxonomy" id="2527991"/>
    <lineage>
        <taxon>Bacteria</taxon>
        <taxon>Pseudomonadati</taxon>
        <taxon>Planctomycetota</taxon>
        <taxon>Planctomycetia</taxon>
        <taxon>Pirellulales</taxon>
        <taxon>Lacipirellulaceae</taxon>
        <taxon>Pseudobythopirellula</taxon>
    </lineage>
</organism>
<sequence>MLRQTTLRRVLTTSAMILMATVVCLPFAHLQLGSEGMSYVAKLGCVMLVVATSVDFAVGGLAAGGPVVSMAATMTARTLLAFAALVVAKSAPGLVGFEEPLGIEHAIYFAPLYLAWVGADVVAAAIDQPAAGERTCSPASTIA</sequence>
<dbReference type="Proteomes" id="UP000315440">
    <property type="component" value="Unassembled WGS sequence"/>
</dbReference>
<keyword evidence="1" id="KW-0472">Membrane</keyword>
<evidence type="ECO:0000313" key="2">
    <source>
        <dbReference type="EMBL" id="TWT89942.1"/>
    </source>
</evidence>
<dbReference type="AlphaFoldDB" id="A0A5C5ZQW1"/>
<accession>A0A5C5ZQW1</accession>
<dbReference type="RefSeq" id="WP_146396071.1">
    <property type="nucleotide sequence ID" value="NZ_SJPQ01000001.1"/>
</dbReference>
<feature type="transmembrane region" description="Helical" evidence="1">
    <location>
        <begin position="40"/>
        <end position="61"/>
    </location>
</feature>
<feature type="transmembrane region" description="Helical" evidence="1">
    <location>
        <begin position="6"/>
        <end position="28"/>
    </location>
</feature>
<gene>
    <name evidence="2" type="ORF">Mal64_03240</name>
</gene>
<protein>
    <submittedName>
        <fullName evidence="2">Uncharacterized protein</fullName>
    </submittedName>
</protein>
<keyword evidence="1" id="KW-0812">Transmembrane</keyword>
<evidence type="ECO:0000256" key="1">
    <source>
        <dbReference type="SAM" id="Phobius"/>
    </source>
</evidence>
<dbReference type="EMBL" id="SJPQ01000001">
    <property type="protein sequence ID" value="TWT89942.1"/>
    <property type="molecule type" value="Genomic_DNA"/>
</dbReference>
<reference evidence="2 3" key="1">
    <citation type="submission" date="2019-02" db="EMBL/GenBank/DDBJ databases">
        <title>Deep-cultivation of Planctomycetes and their phenomic and genomic characterization uncovers novel biology.</title>
        <authorList>
            <person name="Wiegand S."/>
            <person name="Jogler M."/>
            <person name="Boedeker C."/>
            <person name="Pinto D."/>
            <person name="Vollmers J."/>
            <person name="Rivas-Marin E."/>
            <person name="Kohn T."/>
            <person name="Peeters S.H."/>
            <person name="Heuer A."/>
            <person name="Rast P."/>
            <person name="Oberbeckmann S."/>
            <person name="Bunk B."/>
            <person name="Jeske O."/>
            <person name="Meyerdierks A."/>
            <person name="Storesund J.E."/>
            <person name="Kallscheuer N."/>
            <person name="Luecker S."/>
            <person name="Lage O.M."/>
            <person name="Pohl T."/>
            <person name="Merkel B.J."/>
            <person name="Hornburger P."/>
            <person name="Mueller R.-W."/>
            <person name="Bruemmer F."/>
            <person name="Labrenz M."/>
            <person name="Spormann A.M."/>
            <person name="Op Den Camp H."/>
            <person name="Overmann J."/>
            <person name="Amann R."/>
            <person name="Jetten M.S.M."/>
            <person name="Mascher T."/>
            <person name="Medema M.H."/>
            <person name="Devos D.P."/>
            <person name="Kaster A.-K."/>
            <person name="Ovreas L."/>
            <person name="Rohde M."/>
            <person name="Galperin M.Y."/>
            <person name="Jogler C."/>
        </authorList>
    </citation>
    <scope>NUCLEOTIDE SEQUENCE [LARGE SCALE GENOMIC DNA]</scope>
    <source>
        <strain evidence="2 3">Mal64</strain>
    </source>
</reference>
<name>A0A5C5ZQW1_9BACT</name>
<keyword evidence="3" id="KW-1185">Reference proteome</keyword>
<keyword evidence="1" id="KW-1133">Transmembrane helix</keyword>
<proteinExistence type="predicted"/>
<evidence type="ECO:0000313" key="3">
    <source>
        <dbReference type="Proteomes" id="UP000315440"/>
    </source>
</evidence>